<reference evidence="9 10" key="1">
    <citation type="submission" date="2017-07" db="EMBL/GenBank/DDBJ databases">
        <title>Complete genome sequence of Spiroplasma corruscae EC-1 (DSM 19793).</title>
        <authorList>
            <person name="Tsai Y.-M."/>
            <person name="Lo W.-S."/>
            <person name="Kuo C.-H."/>
        </authorList>
    </citation>
    <scope>NUCLEOTIDE SEQUENCE [LARGE SCALE GENOMIC DNA]</scope>
    <source>
        <strain evidence="9 10">EC-1</strain>
    </source>
</reference>
<keyword evidence="3 5" id="KW-0547">Nucleotide-binding</keyword>
<keyword evidence="2 5" id="KW-0545">Nucleotide biosynthesis</keyword>
<dbReference type="InterPro" id="IPR006259">
    <property type="entry name" value="Adenyl_kin_sub"/>
</dbReference>
<dbReference type="OrthoDB" id="9805030at2"/>
<evidence type="ECO:0000256" key="5">
    <source>
        <dbReference type="HAMAP-Rule" id="MF_00235"/>
    </source>
</evidence>
<dbReference type="AlphaFoldDB" id="A0A222EQC4"/>
<dbReference type="Pfam" id="PF00406">
    <property type="entry name" value="ADK"/>
    <property type="match status" value="1"/>
</dbReference>
<dbReference type="SUPFAM" id="SSF52540">
    <property type="entry name" value="P-loop containing nucleoside triphosphate hydrolases"/>
    <property type="match status" value="1"/>
</dbReference>
<evidence type="ECO:0000256" key="7">
    <source>
        <dbReference type="RuleBase" id="RU003331"/>
    </source>
</evidence>
<feature type="binding site" evidence="5">
    <location>
        <begin position="10"/>
        <end position="15"/>
    </location>
    <ligand>
        <name>ATP</name>
        <dbReference type="ChEBI" id="CHEBI:30616"/>
    </ligand>
</feature>
<dbReference type="KEGG" id="scou:SCORR_v1c09200"/>
<dbReference type="GO" id="GO:0044209">
    <property type="term" value="P:AMP salvage"/>
    <property type="evidence" value="ECO:0007669"/>
    <property type="project" value="UniProtKB-UniRule"/>
</dbReference>
<dbReference type="InterPro" id="IPR007862">
    <property type="entry name" value="Adenylate_kinase_lid-dom"/>
</dbReference>
<feature type="binding site" evidence="5">
    <location>
        <position position="131"/>
    </location>
    <ligand>
        <name>Zn(2+)</name>
        <dbReference type="ChEBI" id="CHEBI:29105"/>
        <note>structural</note>
    </ligand>
</feature>
<feature type="binding site" evidence="5">
    <location>
        <begin position="57"/>
        <end position="59"/>
    </location>
    <ligand>
        <name>AMP</name>
        <dbReference type="ChEBI" id="CHEBI:456215"/>
    </ligand>
</feature>
<feature type="domain" description="Adenylate kinase active site lid" evidence="8">
    <location>
        <begin position="125"/>
        <end position="160"/>
    </location>
</feature>
<sequence>MNILMLGAPGSGKGTQSELLCDKKAFIHLSTGDLFRKNISGETELGLLAKSYINQGYLVPDDVTNKMVQVFLKSESDNLIFDGYPRTIDQAIELDIMLRTYDKSLSHVIYLDIDNSVLLDRIVNRLVCPTCKRSYHKITRRPLVENICDFDSTNLIVREDDTLDKVNQRLLTYNTQTKPLIEFYKDRLIKINANNKRPEELFAIISEALGI</sequence>
<comment type="subunit">
    <text evidence="5 7">Monomer.</text>
</comment>
<feature type="binding site" evidence="5">
    <location>
        <position position="158"/>
    </location>
    <ligand>
        <name>AMP</name>
        <dbReference type="ChEBI" id="CHEBI:456215"/>
    </ligand>
</feature>
<dbReference type="PRINTS" id="PR00094">
    <property type="entry name" value="ADENYLTKNASE"/>
</dbReference>
<dbReference type="GO" id="GO:0008270">
    <property type="term" value="F:zinc ion binding"/>
    <property type="evidence" value="ECO:0007669"/>
    <property type="project" value="UniProtKB-UniRule"/>
</dbReference>
<feature type="binding site" evidence="5">
    <location>
        <position position="36"/>
    </location>
    <ligand>
        <name>AMP</name>
        <dbReference type="ChEBI" id="CHEBI:456215"/>
    </ligand>
</feature>
<evidence type="ECO:0000256" key="6">
    <source>
        <dbReference type="RuleBase" id="RU003330"/>
    </source>
</evidence>
<keyword evidence="1 5" id="KW-0808">Transferase</keyword>
<keyword evidence="5 7" id="KW-0067">ATP-binding</keyword>
<name>A0A222EQC4_9MOLU</name>
<comment type="catalytic activity">
    <reaction evidence="5 7">
        <text>AMP + ATP = 2 ADP</text>
        <dbReference type="Rhea" id="RHEA:12973"/>
        <dbReference type="ChEBI" id="CHEBI:30616"/>
        <dbReference type="ChEBI" id="CHEBI:456215"/>
        <dbReference type="ChEBI" id="CHEBI:456216"/>
        <dbReference type="EC" id="2.7.4.3"/>
    </reaction>
</comment>
<feature type="binding site" evidence="5">
    <location>
        <position position="128"/>
    </location>
    <ligand>
        <name>Zn(2+)</name>
        <dbReference type="ChEBI" id="CHEBI:29105"/>
        <note>structural</note>
    </ligand>
</feature>
<dbReference type="GO" id="GO:0005524">
    <property type="term" value="F:ATP binding"/>
    <property type="evidence" value="ECO:0007669"/>
    <property type="project" value="UniProtKB-UniRule"/>
</dbReference>
<dbReference type="Pfam" id="PF05191">
    <property type="entry name" value="ADK_lid"/>
    <property type="match status" value="1"/>
</dbReference>
<comment type="pathway">
    <text evidence="5">Purine metabolism; AMP biosynthesis via salvage pathway; AMP from ADP: step 1/1.</text>
</comment>
<dbReference type="UniPathway" id="UPA00588">
    <property type="reaction ID" value="UER00649"/>
</dbReference>
<keyword evidence="4 5" id="KW-0418">Kinase</keyword>
<evidence type="ECO:0000256" key="4">
    <source>
        <dbReference type="ARBA" id="ARBA00022777"/>
    </source>
</evidence>
<dbReference type="InterPro" id="IPR033690">
    <property type="entry name" value="Adenylat_kinase_CS"/>
</dbReference>
<dbReference type="NCBIfam" id="TIGR01351">
    <property type="entry name" value="adk"/>
    <property type="match status" value="1"/>
</dbReference>
<feature type="binding site" evidence="5">
    <location>
        <begin position="134"/>
        <end position="135"/>
    </location>
    <ligand>
        <name>ATP</name>
        <dbReference type="ChEBI" id="CHEBI:30616"/>
    </ligand>
</feature>
<comment type="similarity">
    <text evidence="5 6">Belongs to the adenylate kinase family.</text>
</comment>
<dbReference type="CDD" id="cd01428">
    <property type="entry name" value="ADK"/>
    <property type="match status" value="1"/>
</dbReference>
<dbReference type="GO" id="GO:0004017">
    <property type="term" value="F:AMP kinase activity"/>
    <property type="evidence" value="ECO:0007669"/>
    <property type="project" value="UniProtKB-UniRule"/>
</dbReference>
<proteinExistence type="inferred from homology"/>
<dbReference type="Proteomes" id="UP000203229">
    <property type="component" value="Chromosome"/>
</dbReference>
<dbReference type="InterPro" id="IPR027417">
    <property type="entry name" value="P-loop_NTPase"/>
</dbReference>
<feature type="binding site" evidence="5">
    <location>
        <position position="125"/>
    </location>
    <ligand>
        <name>ATP</name>
        <dbReference type="ChEBI" id="CHEBI:30616"/>
    </ligand>
</feature>
<dbReference type="HAMAP" id="MF_00235">
    <property type="entry name" value="Adenylate_kinase_Adk"/>
    <property type="match status" value="1"/>
</dbReference>
<dbReference type="Gene3D" id="3.40.50.300">
    <property type="entry name" value="P-loop containing nucleotide triphosphate hydrolases"/>
    <property type="match status" value="1"/>
</dbReference>
<organism evidence="9 10">
    <name type="scientific">Spiroplasma corruscae</name>
    <dbReference type="NCBI Taxonomy" id="216934"/>
    <lineage>
        <taxon>Bacteria</taxon>
        <taxon>Bacillati</taxon>
        <taxon>Mycoplasmatota</taxon>
        <taxon>Mollicutes</taxon>
        <taxon>Entomoplasmatales</taxon>
        <taxon>Spiroplasmataceae</taxon>
        <taxon>Spiroplasma</taxon>
    </lineage>
</organism>
<feature type="binding site" evidence="5">
    <location>
        <position position="195"/>
    </location>
    <ligand>
        <name>ATP</name>
        <dbReference type="ChEBI" id="CHEBI:30616"/>
    </ligand>
</feature>
<feature type="binding site" evidence="5">
    <location>
        <begin position="83"/>
        <end position="86"/>
    </location>
    <ligand>
        <name>AMP</name>
        <dbReference type="ChEBI" id="CHEBI:456215"/>
    </ligand>
</feature>
<evidence type="ECO:0000313" key="10">
    <source>
        <dbReference type="Proteomes" id="UP000203229"/>
    </source>
</evidence>
<evidence type="ECO:0000313" key="9">
    <source>
        <dbReference type="EMBL" id="ASP28692.1"/>
    </source>
</evidence>
<keyword evidence="5" id="KW-0862">Zinc</keyword>
<dbReference type="EC" id="2.7.4.3" evidence="5 7"/>
<evidence type="ECO:0000256" key="1">
    <source>
        <dbReference type="ARBA" id="ARBA00022679"/>
    </source>
</evidence>
<feature type="binding site" evidence="5">
    <location>
        <position position="151"/>
    </location>
    <ligand>
        <name>Zn(2+)</name>
        <dbReference type="ChEBI" id="CHEBI:29105"/>
        <note>structural</note>
    </ligand>
</feature>
<evidence type="ECO:0000259" key="8">
    <source>
        <dbReference type="Pfam" id="PF05191"/>
    </source>
</evidence>
<comment type="subcellular location">
    <subcellularLocation>
        <location evidence="5 7">Cytoplasm</location>
    </subcellularLocation>
</comment>
<feature type="binding site" evidence="5">
    <location>
        <position position="148"/>
    </location>
    <ligand>
        <name>Zn(2+)</name>
        <dbReference type="ChEBI" id="CHEBI:29105"/>
        <note>structural</note>
    </ligand>
</feature>
<dbReference type="PROSITE" id="PS00113">
    <property type="entry name" value="ADENYLATE_KINASE"/>
    <property type="match status" value="1"/>
</dbReference>
<comment type="domain">
    <text evidence="5">Consists of three domains, a large central CORE domain and two small peripheral domains, NMPbind and LID, which undergo movements during catalysis. The LID domain closes over the site of phosphoryl transfer upon ATP binding. Assembling and dissambling the active center during each catalytic cycle provides an effective means to prevent ATP hydrolysis. Some bacteria have evolved a zinc-coordinating structure that stabilizes the LID domain.</text>
</comment>
<feature type="region of interest" description="LID" evidence="5">
    <location>
        <begin position="124"/>
        <end position="161"/>
    </location>
</feature>
<comment type="function">
    <text evidence="5">Catalyzes the reversible transfer of the terminal phosphate group between ATP and AMP. Plays an important role in cellular energy homeostasis and in adenine nucleotide metabolism.</text>
</comment>
<evidence type="ECO:0000256" key="2">
    <source>
        <dbReference type="ARBA" id="ARBA00022727"/>
    </source>
</evidence>
<protein>
    <recommendedName>
        <fullName evidence="5 7">Adenylate kinase</fullName>
        <shortName evidence="5">AK</shortName>
        <ecNumber evidence="5 7">2.7.4.3</ecNumber>
    </recommendedName>
    <alternativeName>
        <fullName evidence="5">ATP-AMP transphosphorylase</fullName>
    </alternativeName>
    <alternativeName>
        <fullName evidence="5">ATP:AMP phosphotransferase</fullName>
    </alternativeName>
    <alternativeName>
        <fullName evidence="5">Adenylate monophosphate kinase</fullName>
    </alternativeName>
</protein>
<keyword evidence="5" id="KW-0963">Cytoplasm</keyword>
<keyword evidence="10" id="KW-1185">Reference proteome</keyword>
<evidence type="ECO:0000256" key="3">
    <source>
        <dbReference type="ARBA" id="ARBA00022741"/>
    </source>
</evidence>
<feature type="binding site" evidence="5">
    <location>
        <position position="169"/>
    </location>
    <ligand>
        <name>AMP</name>
        <dbReference type="ChEBI" id="CHEBI:456215"/>
    </ligand>
</feature>
<keyword evidence="5" id="KW-0479">Metal-binding</keyword>
<dbReference type="EMBL" id="CP022535">
    <property type="protein sequence ID" value="ASP28692.1"/>
    <property type="molecule type" value="Genomic_DNA"/>
</dbReference>
<dbReference type="RefSeq" id="WP_094049657.1">
    <property type="nucleotide sequence ID" value="NZ_CP022535.1"/>
</dbReference>
<feature type="region of interest" description="NMP" evidence="5">
    <location>
        <begin position="30"/>
        <end position="59"/>
    </location>
</feature>
<dbReference type="InterPro" id="IPR000850">
    <property type="entry name" value="Adenylat/UMP-CMP_kin"/>
</dbReference>
<dbReference type="PANTHER" id="PTHR23359">
    <property type="entry name" value="NUCLEOTIDE KINASE"/>
    <property type="match status" value="1"/>
</dbReference>
<gene>
    <name evidence="5 9" type="primary">adk</name>
    <name evidence="9" type="ORF">SCORR_v1c09200</name>
</gene>
<feature type="binding site" evidence="5">
    <location>
        <position position="90"/>
    </location>
    <ligand>
        <name>AMP</name>
        <dbReference type="ChEBI" id="CHEBI:456215"/>
    </ligand>
</feature>
<feature type="binding site" evidence="5">
    <location>
        <position position="31"/>
    </location>
    <ligand>
        <name>AMP</name>
        <dbReference type="ChEBI" id="CHEBI:456215"/>
    </ligand>
</feature>
<accession>A0A222EQC4</accession>
<dbReference type="GO" id="GO:0005737">
    <property type="term" value="C:cytoplasm"/>
    <property type="evidence" value="ECO:0007669"/>
    <property type="project" value="UniProtKB-SubCell"/>
</dbReference>